<dbReference type="GO" id="GO:0051537">
    <property type="term" value="F:2 iron, 2 sulfur cluster binding"/>
    <property type="evidence" value="ECO:0007669"/>
    <property type="project" value="UniProtKB-KW"/>
</dbReference>
<evidence type="ECO:0000313" key="9">
    <source>
        <dbReference type="Proteomes" id="UP000182725"/>
    </source>
</evidence>
<dbReference type="InterPro" id="IPR012748">
    <property type="entry name" value="Rieske-like_NirD"/>
</dbReference>
<dbReference type="PROSITE" id="PS51300">
    <property type="entry name" value="NIRD"/>
    <property type="match status" value="1"/>
</dbReference>
<keyword evidence="1" id="KW-0001">2Fe-2S</keyword>
<dbReference type="GO" id="GO:0042128">
    <property type="term" value="P:nitrate assimilation"/>
    <property type="evidence" value="ECO:0007669"/>
    <property type="project" value="UniProtKB-KW"/>
</dbReference>
<dbReference type="InterPro" id="IPR017881">
    <property type="entry name" value="NirD"/>
</dbReference>
<dbReference type="Pfam" id="PF13806">
    <property type="entry name" value="Rieske_2"/>
    <property type="match status" value="1"/>
</dbReference>
<evidence type="ECO:0000313" key="8">
    <source>
        <dbReference type="EMBL" id="SEE62920.1"/>
    </source>
</evidence>
<dbReference type="SUPFAM" id="SSF50022">
    <property type="entry name" value="ISP domain"/>
    <property type="match status" value="1"/>
</dbReference>
<dbReference type="PANTHER" id="PTHR40562:SF1">
    <property type="entry name" value="NITRITE REDUCTASE (NADH) SMALL SUBUNIT"/>
    <property type="match status" value="1"/>
</dbReference>
<dbReference type="Gene3D" id="2.102.10.10">
    <property type="entry name" value="Rieske [2Fe-2S] iron-sulphur domain"/>
    <property type="match status" value="1"/>
</dbReference>
<evidence type="ECO:0000256" key="4">
    <source>
        <dbReference type="ARBA" id="ARBA00023004"/>
    </source>
</evidence>
<accession>A0A1H5KDY9</accession>
<evidence type="ECO:0000259" key="7">
    <source>
        <dbReference type="PROSITE" id="PS51296"/>
    </source>
</evidence>
<evidence type="ECO:0000256" key="3">
    <source>
        <dbReference type="ARBA" id="ARBA00023002"/>
    </source>
</evidence>
<protein>
    <submittedName>
        <fullName evidence="8">Assimilatory nitrite reductase (NAD(P)H) small subunit</fullName>
    </submittedName>
</protein>
<dbReference type="CDD" id="cd03529">
    <property type="entry name" value="Rieske_NirD"/>
    <property type="match status" value="1"/>
</dbReference>
<dbReference type="RefSeq" id="WP_074711490.1">
    <property type="nucleotide sequence ID" value="NZ_FNTV01000001.1"/>
</dbReference>
<evidence type="ECO:0000256" key="1">
    <source>
        <dbReference type="ARBA" id="ARBA00022714"/>
    </source>
</evidence>
<keyword evidence="6" id="KW-0534">Nitrate assimilation</keyword>
<evidence type="ECO:0000256" key="5">
    <source>
        <dbReference type="ARBA" id="ARBA00023014"/>
    </source>
</evidence>
<evidence type="ECO:0000256" key="2">
    <source>
        <dbReference type="ARBA" id="ARBA00022723"/>
    </source>
</evidence>
<dbReference type="GO" id="GO:0046872">
    <property type="term" value="F:metal ion binding"/>
    <property type="evidence" value="ECO:0007669"/>
    <property type="project" value="UniProtKB-KW"/>
</dbReference>
<proteinExistence type="predicted"/>
<dbReference type="InterPro" id="IPR036922">
    <property type="entry name" value="Rieske_2Fe-2S_sf"/>
</dbReference>
<dbReference type="GO" id="GO:0008942">
    <property type="term" value="F:nitrite reductase [NAD(P)H] activity"/>
    <property type="evidence" value="ECO:0007669"/>
    <property type="project" value="InterPro"/>
</dbReference>
<organism evidence="8 9">
    <name type="scientific">Arthrobacter alpinus</name>
    <dbReference type="NCBI Taxonomy" id="656366"/>
    <lineage>
        <taxon>Bacteria</taxon>
        <taxon>Bacillati</taxon>
        <taxon>Actinomycetota</taxon>
        <taxon>Actinomycetes</taxon>
        <taxon>Micrococcales</taxon>
        <taxon>Micrococcaceae</taxon>
        <taxon>Arthrobacter</taxon>
    </lineage>
</organism>
<gene>
    <name evidence="8" type="ORF">SAMN04489740_1969</name>
</gene>
<name>A0A1H5KDY9_9MICC</name>
<reference evidence="8 9" key="1">
    <citation type="submission" date="2016-10" db="EMBL/GenBank/DDBJ databases">
        <authorList>
            <person name="de Groot N.N."/>
        </authorList>
    </citation>
    <scope>NUCLEOTIDE SEQUENCE [LARGE SCALE GENOMIC DNA]</scope>
    <source>
        <strain evidence="8 9">DSM 22274</strain>
    </source>
</reference>
<dbReference type="EMBL" id="FNTV01000001">
    <property type="protein sequence ID" value="SEE62920.1"/>
    <property type="molecule type" value="Genomic_DNA"/>
</dbReference>
<keyword evidence="3" id="KW-0560">Oxidoreductase</keyword>
<dbReference type="GO" id="GO:0016705">
    <property type="term" value="F:oxidoreductase activity, acting on paired donors, with incorporation or reduction of molecular oxygen"/>
    <property type="evidence" value="ECO:0007669"/>
    <property type="project" value="UniProtKB-ARBA"/>
</dbReference>
<feature type="domain" description="Rieske" evidence="7">
    <location>
        <begin position="22"/>
        <end position="122"/>
    </location>
</feature>
<dbReference type="Proteomes" id="UP000182725">
    <property type="component" value="Unassembled WGS sequence"/>
</dbReference>
<keyword evidence="4" id="KW-0408">Iron</keyword>
<dbReference type="NCBIfam" id="TIGR02378">
    <property type="entry name" value="nirD_assim_sml"/>
    <property type="match status" value="1"/>
</dbReference>
<dbReference type="AlphaFoldDB" id="A0A1H5KDY9"/>
<evidence type="ECO:0000256" key="6">
    <source>
        <dbReference type="ARBA" id="ARBA00023063"/>
    </source>
</evidence>
<keyword evidence="2" id="KW-0479">Metal-binding</keyword>
<dbReference type="InterPro" id="IPR017941">
    <property type="entry name" value="Rieske_2Fe-2S"/>
</dbReference>
<dbReference type="GO" id="GO:0004497">
    <property type="term" value="F:monooxygenase activity"/>
    <property type="evidence" value="ECO:0007669"/>
    <property type="project" value="UniProtKB-ARBA"/>
</dbReference>
<keyword evidence="5" id="KW-0411">Iron-sulfur</keyword>
<dbReference type="PANTHER" id="PTHR40562">
    <property type="match status" value="1"/>
</dbReference>
<dbReference type="PROSITE" id="PS51296">
    <property type="entry name" value="RIESKE"/>
    <property type="match status" value="1"/>
</dbReference>
<sequence>MEQLMEKPGTAHQARAVSPQWFRVCALRDLEDSWGEAALINGQQVALFRVGEHDVFAVAQADPATRSHVMARGMVGSRGNTHTIASPLHKEVYSLATGECFGRPDLHLGTYPVRVVDGSIEVEL</sequence>